<comment type="caution">
    <text evidence="1">The sequence shown here is derived from an EMBL/GenBank/DDBJ whole genome shotgun (WGS) entry which is preliminary data.</text>
</comment>
<protein>
    <submittedName>
        <fullName evidence="1">Uncharacterized protein</fullName>
    </submittedName>
</protein>
<organism evidence="1 2">
    <name type="scientific">Sclerotinia nivalis</name>
    <dbReference type="NCBI Taxonomy" id="352851"/>
    <lineage>
        <taxon>Eukaryota</taxon>
        <taxon>Fungi</taxon>
        <taxon>Dikarya</taxon>
        <taxon>Ascomycota</taxon>
        <taxon>Pezizomycotina</taxon>
        <taxon>Leotiomycetes</taxon>
        <taxon>Helotiales</taxon>
        <taxon>Sclerotiniaceae</taxon>
        <taxon>Sclerotinia</taxon>
    </lineage>
</organism>
<gene>
    <name evidence="1" type="ORF">OCU04_009166</name>
</gene>
<dbReference type="AlphaFoldDB" id="A0A9X0DH35"/>
<dbReference type="OrthoDB" id="10359906at2759"/>
<reference evidence="1" key="1">
    <citation type="submission" date="2022-11" db="EMBL/GenBank/DDBJ databases">
        <title>Genome Resource of Sclerotinia nivalis Strain SnTB1, a Plant Pathogen Isolated from American Ginseng.</title>
        <authorList>
            <person name="Fan S."/>
        </authorList>
    </citation>
    <scope>NUCLEOTIDE SEQUENCE</scope>
    <source>
        <strain evidence="1">SnTB1</strain>
    </source>
</reference>
<name>A0A9X0DH35_9HELO</name>
<sequence>MSPTRSGSNSSVPHEAIHTCEQVWDESGPTFIPTRDYTVPCPPGLQVSLRYIWSPECEACVGVEDGEGSQEDIVIHKRKWKNWNWNWDWNWNWNWNWNWTWTWDWTWNWKVGGKDSEDGGKDGRDDWPQLGAARKRYSPTLGSGQTKFLKWISGLKPLC</sequence>
<dbReference type="Proteomes" id="UP001152300">
    <property type="component" value="Unassembled WGS sequence"/>
</dbReference>
<proteinExistence type="predicted"/>
<evidence type="ECO:0000313" key="2">
    <source>
        <dbReference type="Proteomes" id="UP001152300"/>
    </source>
</evidence>
<accession>A0A9X0DH35</accession>
<dbReference type="EMBL" id="JAPEIS010000010">
    <property type="protein sequence ID" value="KAJ8062644.1"/>
    <property type="molecule type" value="Genomic_DNA"/>
</dbReference>
<evidence type="ECO:0000313" key="1">
    <source>
        <dbReference type="EMBL" id="KAJ8062644.1"/>
    </source>
</evidence>
<keyword evidence="2" id="KW-1185">Reference proteome</keyword>